<proteinExistence type="predicted"/>
<evidence type="ECO:0000313" key="1">
    <source>
        <dbReference type="EMBL" id="KAF0935350.1"/>
    </source>
</evidence>
<keyword evidence="2" id="KW-1185">Reference proteome</keyword>
<organism evidence="1 2">
    <name type="scientific">Oryza meyeriana var. granulata</name>
    <dbReference type="NCBI Taxonomy" id="110450"/>
    <lineage>
        <taxon>Eukaryota</taxon>
        <taxon>Viridiplantae</taxon>
        <taxon>Streptophyta</taxon>
        <taxon>Embryophyta</taxon>
        <taxon>Tracheophyta</taxon>
        <taxon>Spermatophyta</taxon>
        <taxon>Magnoliopsida</taxon>
        <taxon>Liliopsida</taxon>
        <taxon>Poales</taxon>
        <taxon>Poaceae</taxon>
        <taxon>BOP clade</taxon>
        <taxon>Oryzoideae</taxon>
        <taxon>Oryzeae</taxon>
        <taxon>Oryzinae</taxon>
        <taxon>Oryza</taxon>
        <taxon>Oryza meyeriana</taxon>
    </lineage>
</organism>
<dbReference type="OrthoDB" id="46189at2759"/>
<dbReference type="EMBL" id="SPHZ02000001">
    <property type="protein sequence ID" value="KAF0935350.1"/>
    <property type="molecule type" value="Genomic_DNA"/>
</dbReference>
<name>A0A6G1FEJ4_9ORYZ</name>
<protein>
    <submittedName>
        <fullName evidence="1">Uncharacterized protein</fullName>
    </submittedName>
</protein>
<accession>A0A6G1FEJ4</accession>
<dbReference type="AlphaFoldDB" id="A0A6G1FEJ4"/>
<gene>
    <name evidence="1" type="ORF">E2562_032045</name>
</gene>
<dbReference type="Proteomes" id="UP000479710">
    <property type="component" value="Unassembled WGS sequence"/>
</dbReference>
<evidence type="ECO:0000313" key="2">
    <source>
        <dbReference type="Proteomes" id="UP000479710"/>
    </source>
</evidence>
<reference evidence="1 2" key="1">
    <citation type="submission" date="2019-11" db="EMBL/GenBank/DDBJ databases">
        <title>Whole genome sequence of Oryza granulata.</title>
        <authorList>
            <person name="Li W."/>
        </authorList>
    </citation>
    <scope>NUCLEOTIDE SEQUENCE [LARGE SCALE GENOMIC DNA]</scope>
    <source>
        <strain evidence="2">cv. Menghai</strain>
        <tissue evidence="1">Leaf</tissue>
    </source>
</reference>
<comment type="caution">
    <text evidence="1">The sequence shown here is derived from an EMBL/GenBank/DDBJ whole genome shotgun (WGS) entry which is preliminary data.</text>
</comment>
<sequence>MTDHGDADDLPEGFLQRTKGTGLAVPLWAPLLAHQVQLVEAFRPQIAQRARERLADRRCPRRHARGLLFLSSRRGWISLLLRLRLVPTPPPDLPP</sequence>